<evidence type="ECO:0000313" key="2">
    <source>
        <dbReference type="Proteomes" id="UP000356253"/>
    </source>
</evidence>
<sequence length="300" mass="35217">MKSLLFTFSIVLFISCSSDDNDPTIVDHSSSIFTSYIETYDRPEIDGIESFKKIKTGEIIDGKFHDYQLKTYFDNELKSEDEFQQYVYSNNKLISIYPMRESDEATKQDLFYDENNNFTGFYWEKVNRYYQIVHKENNIDYFQILTGNFDDENSSIHQRYILKFDDHNNVIKAGLDIDLDEVMDFENKFSYDENDNLISIEMSNGESTNITYSEIKNTKAHILDNSYGKRIRRLKCSEILGSPSATIEEIKKLEFSTHLSTYEVDASLELDTSENNFYTKRTIETDNENQSTETIEFITQ</sequence>
<gene>
    <name evidence="1" type="ORF">FVB9532_03049</name>
</gene>
<proteinExistence type="predicted"/>
<dbReference type="EMBL" id="CABVMM010000012">
    <property type="protein sequence ID" value="VVV01755.1"/>
    <property type="molecule type" value="Genomic_DNA"/>
</dbReference>
<comment type="caution">
    <text evidence="1">The sequence shown here is derived from an EMBL/GenBank/DDBJ whole genome shotgun (WGS) entry which is preliminary data.</text>
</comment>
<name>A0AC61YBS8_9FLAO</name>
<accession>A0AC61YBS8</accession>
<protein>
    <submittedName>
        <fullName evidence="1">Uncharacterized protein</fullName>
    </submittedName>
</protein>
<keyword evidence="2" id="KW-1185">Reference proteome</keyword>
<evidence type="ECO:0000313" key="1">
    <source>
        <dbReference type="EMBL" id="VVV01755.1"/>
    </source>
</evidence>
<reference evidence="1" key="1">
    <citation type="submission" date="2019-09" db="EMBL/GenBank/DDBJ databases">
        <authorList>
            <person name="Rodrigo-Torres L."/>
            <person name="Arahal R. D."/>
            <person name="Lucena T."/>
        </authorList>
    </citation>
    <scope>NUCLEOTIDE SEQUENCE</scope>
    <source>
        <strain evidence="1">ISS653</strain>
    </source>
</reference>
<dbReference type="Proteomes" id="UP000356253">
    <property type="component" value="Unassembled WGS sequence"/>
</dbReference>
<organism evidence="1 2">
    <name type="scientific">Mesonia oceanica</name>
    <dbReference type="NCBI Taxonomy" id="2687242"/>
    <lineage>
        <taxon>Bacteria</taxon>
        <taxon>Pseudomonadati</taxon>
        <taxon>Bacteroidota</taxon>
        <taxon>Flavobacteriia</taxon>
        <taxon>Flavobacteriales</taxon>
        <taxon>Flavobacteriaceae</taxon>
        <taxon>Mesonia</taxon>
    </lineage>
</organism>